<feature type="compositionally biased region" description="Acidic residues" evidence="2">
    <location>
        <begin position="248"/>
        <end position="258"/>
    </location>
</feature>
<feature type="region of interest" description="Disordered" evidence="2">
    <location>
        <begin position="1"/>
        <end position="25"/>
    </location>
</feature>
<dbReference type="GO" id="GO:0008270">
    <property type="term" value="F:zinc ion binding"/>
    <property type="evidence" value="ECO:0007669"/>
    <property type="project" value="UniProtKB-KW"/>
</dbReference>
<keyword evidence="5" id="KW-1185">Reference proteome</keyword>
<reference evidence="4" key="1">
    <citation type="journal article" date="2023" name="Mol. Phylogenet. Evol.">
        <title>Genome-scale phylogeny and comparative genomics of the fungal order Sordariales.</title>
        <authorList>
            <person name="Hensen N."/>
            <person name="Bonometti L."/>
            <person name="Westerberg I."/>
            <person name="Brannstrom I.O."/>
            <person name="Guillou S."/>
            <person name="Cros-Aarteil S."/>
            <person name="Calhoun S."/>
            <person name="Haridas S."/>
            <person name="Kuo A."/>
            <person name="Mondo S."/>
            <person name="Pangilinan J."/>
            <person name="Riley R."/>
            <person name="LaButti K."/>
            <person name="Andreopoulos B."/>
            <person name="Lipzen A."/>
            <person name="Chen C."/>
            <person name="Yan M."/>
            <person name="Daum C."/>
            <person name="Ng V."/>
            <person name="Clum A."/>
            <person name="Steindorff A."/>
            <person name="Ohm R.A."/>
            <person name="Martin F."/>
            <person name="Silar P."/>
            <person name="Natvig D.O."/>
            <person name="Lalanne C."/>
            <person name="Gautier V."/>
            <person name="Ament-Velasquez S.L."/>
            <person name="Kruys A."/>
            <person name="Hutchinson M.I."/>
            <person name="Powell A.J."/>
            <person name="Barry K."/>
            <person name="Miller A.N."/>
            <person name="Grigoriev I.V."/>
            <person name="Debuchy R."/>
            <person name="Gladieux P."/>
            <person name="Hiltunen Thoren M."/>
            <person name="Johannesson H."/>
        </authorList>
    </citation>
    <scope>NUCLEOTIDE SEQUENCE</scope>
    <source>
        <strain evidence="4">CBS 757.83</strain>
    </source>
</reference>
<sequence>MDPSTPEFRPRAVVLPTDSQPQQTPLMMSDAKWRTTCRTCGANFRSRNQLMKHLYRTHPLKPGTVKQPNATSLREQEAPNQPSKVVVRVKAPPAADKLASPTTARATTAHKPEKQSPTHPFVLLSESQKLVFVARVLFVLFNVCMRQMEEGEEEEQARQQVEDCRLENHQDLERNNGDRDRQHSRDNSRVSSPKSGLSQWEDAGSAITLVPVAEAQLTSSQPAADQHGHHSRAAAPGVVHRGRVKDGEDSEDSDDEDGGVALSKMEE</sequence>
<feature type="compositionally biased region" description="Low complexity" evidence="2">
    <location>
        <begin position="82"/>
        <end position="97"/>
    </location>
</feature>
<evidence type="ECO:0000256" key="1">
    <source>
        <dbReference type="PROSITE-ProRule" id="PRU00042"/>
    </source>
</evidence>
<feature type="compositionally biased region" description="Polar residues" evidence="2">
    <location>
        <begin position="189"/>
        <end position="198"/>
    </location>
</feature>
<evidence type="ECO:0000259" key="3">
    <source>
        <dbReference type="PROSITE" id="PS50157"/>
    </source>
</evidence>
<dbReference type="InterPro" id="IPR013087">
    <property type="entry name" value="Znf_C2H2_type"/>
</dbReference>
<evidence type="ECO:0000313" key="4">
    <source>
        <dbReference type="EMBL" id="KAK4098008.1"/>
    </source>
</evidence>
<accession>A0AAN6SYF9</accession>
<dbReference type="AlphaFoldDB" id="A0AAN6SYF9"/>
<dbReference type="Proteomes" id="UP001305647">
    <property type="component" value="Unassembled WGS sequence"/>
</dbReference>
<dbReference type="EMBL" id="MU863664">
    <property type="protein sequence ID" value="KAK4098008.1"/>
    <property type="molecule type" value="Genomic_DNA"/>
</dbReference>
<dbReference type="PROSITE" id="PS00028">
    <property type="entry name" value="ZINC_FINGER_C2H2_1"/>
    <property type="match status" value="1"/>
</dbReference>
<feature type="compositionally biased region" description="Basic and acidic residues" evidence="2">
    <location>
        <begin position="167"/>
        <end position="188"/>
    </location>
</feature>
<feature type="region of interest" description="Disordered" evidence="2">
    <location>
        <begin position="217"/>
        <end position="267"/>
    </location>
</feature>
<evidence type="ECO:0000313" key="5">
    <source>
        <dbReference type="Proteomes" id="UP001305647"/>
    </source>
</evidence>
<keyword evidence="1" id="KW-0863">Zinc-finger</keyword>
<proteinExistence type="predicted"/>
<reference evidence="4" key="2">
    <citation type="submission" date="2023-05" db="EMBL/GenBank/DDBJ databases">
        <authorList>
            <consortium name="Lawrence Berkeley National Laboratory"/>
            <person name="Steindorff A."/>
            <person name="Hensen N."/>
            <person name="Bonometti L."/>
            <person name="Westerberg I."/>
            <person name="Brannstrom I.O."/>
            <person name="Guillou S."/>
            <person name="Cros-Aarteil S."/>
            <person name="Calhoun S."/>
            <person name="Haridas S."/>
            <person name="Kuo A."/>
            <person name="Mondo S."/>
            <person name="Pangilinan J."/>
            <person name="Riley R."/>
            <person name="Labutti K."/>
            <person name="Andreopoulos B."/>
            <person name="Lipzen A."/>
            <person name="Chen C."/>
            <person name="Yanf M."/>
            <person name="Daum C."/>
            <person name="Ng V."/>
            <person name="Clum A."/>
            <person name="Ohm R."/>
            <person name="Martin F."/>
            <person name="Silar P."/>
            <person name="Natvig D."/>
            <person name="Lalanne C."/>
            <person name="Gautier V."/>
            <person name="Ament-Velasquez S.L."/>
            <person name="Kruys A."/>
            <person name="Hutchinson M.I."/>
            <person name="Powell A.J."/>
            <person name="Barry K."/>
            <person name="Miller A.N."/>
            <person name="Grigoriev I.V."/>
            <person name="Debuchy R."/>
            <person name="Gladieux P."/>
            <person name="Thoren M.H."/>
            <person name="Johannesson H."/>
        </authorList>
    </citation>
    <scope>NUCLEOTIDE SEQUENCE</scope>
    <source>
        <strain evidence="4">CBS 757.83</strain>
    </source>
</reference>
<gene>
    <name evidence="4" type="ORF">N658DRAFT_509929</name>
</gene>
<feature type="compositionally biased region" description="Polar residues" evidence="2">
    <location>
        <begin position="66"/>
        <end position="81"/>
    </location>
</feature>
<feature type="region of interest" description="Disordered" evidence="2">
    <location>
        <begin position="59"/>
        <end position="117"/>
    </location>
</feature>
<organism evidence="4 5">
    <name type="scientific">Parathielavia hyrcaniae</name>
    <dbReference type="NCBI Taxonomy" id="113614"/>
    <lineage>
        <taxon>Eukaryota</taxon>
        <taxon>Fungi</taxon>
        <taxon>Dikarya</taxon>
        <taxon>Ascomycota</taxon>
        <taxon>Pezizomycotina</taxon>
        <taxon>Sordariomycetes</taxon>
        <taxon>Sordariomycetidae</taxon>
        <taxon>Sordariales</taxon>
        <taxon>Chaetomiaceae</taxon>
        <taxon>Parathielavia</taxon>
    </lineage>
</organism>
<comment type="caution">
    <text evidence="4">The sequence shown here is derived from an EMBL/GenBank/DDBJ whole genome shotgun (WGS) entry which is preliminary data.</text>
</comment>
<evidence type="ECO:0000256" key="2">
    <source>
        <dbReference type="SAM" id="MobiDB-lite"/>
    </source>
</evidence>
<protein>
    <recommendedName>
        <fullName evidence="3">C2H2-type domain-containing protein</fullName>
    </recommendedName>
</protein>
<feature type="domain" description="C2H2-type" evidence="3">
    <location>
        <begin position="35"/>
        <end position="58"/>
    </location>
</feature>
<keyword evidence="1" id="KW-0479">Metal-binding</keyword>
<feature type="region of interest" description="Disordered" evidence="2">
    <location>
        <begin position="167"/>
        <end position="199"/>
    </location>
</feature>
<dbReference type="PROSITE" id="PS50157">
    <property type="entry name" value="ZINC_FINGER_C2H2_2"/>
    <property type="match status" value="1"/>
</dbReference>
<name>A0AAN6SYF9_9PEZI</name>
<keyword evidence="1" id="KW-0862">Zinc</keyword>